<evidence type="ECO:0000259" key="6">
    <source>
        <dbReference type="Pfam" id="PF00892"/>
    </source>
</evidence>
<feature type="transmembrane region" description="Helical" evidence="5">
    <location>
        <begin position="165"/>
        <end position="187"/>
    </location>
</feature>
<dbReference type="Proteomes" id="UP001597545">
    <property type="component" value="Unassembled WGS sequence"/>
</dbReference>
<evidence type="ECO:0000256" key="5">
    <source>
        <dbReference type="SAM" id="Phobius"/>
    </source>
</evidence>
<reference evidence="8" key="1">
    <citation type="journal article" date="2019" name="Int. J. Syst. Evol. Microbiol.">
        <title>The Global Catalogue of Microorganisms (GCM) 10K type strain sequencing project: providing services to taxonomists for standard genome sequencing and annotation.</title>
        <authorList>
            <consortium name="The Broad Institute Genomics Platform"/>
            <consortium name="The Broad Institute Genome Sequencing Center for Infectious Disease"/>
            <person name="Wu L."/>
            <person name="Ma J."/>
        </authorList>
    </citation>
    <scope>NUCLEOTIDE SEQUENCE [LARGE SCALE GENOMIC DNA]</scope>
    <source>
        <strain evidence="8">KCTC 42662</strain>
    </source>
</reference>
<accession>A0ABW5KID4</accession>
<feature type="transmembrane region" description="Helical" evidence="5">
    <location>
        <begin position="54"/>
        <end position="74"/>
    </location>
</feature>
<keyword evidence="2 5" id="KW-0812">Transmembrane</keyword>
<feature type="transmembrane region" description="Helical" evidence="5">
    <location>
        <begin position="193"/>
        <end position="210"/>
    </location>
</feature>
<evidence type="ECO:0000256" key="2">
    <source>
        <dbReference type="ARBA" id="ARBA00022692"/>
    </source>
</evidence>
<feature type="domain" description="EamA" evidence="6">
    <location>
        <begin position="136"/>
        <end position="263"/>
    </location>
</feature>
<evidence type="ECO:0000313" key="7">
    <source>
        <dbReference type="EMBL" id="MFD2547923.1"/>
    </source>
</evidence>
<gene>
    <name evidence="7" type="ORF">ACFSR5_09740</name>
</gene>
<feature type="transmembrane region" description="Helical" evidence="5">
    <location>
        <begin position="247"/>
        <end position="264"/>
    </location>
</feature>
<evidence type="ECO:0000313" key="8">
    <source>
        <dbReference type="Proteomes" id="UP001597545"/>
    </source>
</evidence>
<dbReference type="InterPro" id="IPR000620">
    <property type="entry name" value="EamA_dom"/>
</dbReference>
<feature type="transmembrane region" description="Helical" evidence="5">
    <location>
        <begin position="80"/>
        <end position="102"/>
    </location>
</feature>
<dbReference type="EMBL" id="JBHULR010000003">
    <property type="protein sequence ID" value="MFD2547923.1"/>
    <property type="molecule type" value="Genomic_DNA"/>
</dbReference>
<evidence type="ECO:0000256" key="1">
    <source>
        <dbReference type="ARBA" id="ARBA00004141"/>
    </source>
</evidence>
<evidence type="ECO:0000256" key="3">
    <source>
        <dbReference type="ARBA" id="ARBA00022989"/>
    </source>
</evidence>
<dbReference type="InterPro" id="IPR037185">
    <property type="entry name" value="EmrE-like"/>
</dbReference>
<dbReference type="Pfam" id="PF00892">
    <property type="entry name" value="EamA"/>
    <property type="match status" value="2"/>
</dbReference>
<dbReference type="PANTHER" id="PTHR22911:SF6">
    <property type="entry name" value="SOLUTE CARRIER FAMILY 35 MEMBER G1"/>
    <property type="match status" value="1"/>
</dbReference>
<organism evidence="7 8">
    <name type="scientific">Sphingobacterium suaedae</name>
    <dbReference type="NCBI Taxonomy" id="1686402"/>
    <lineage>
        <taxon>Bacteria</taxon>
        <taxon>Pseudomonadati</taxon>
        <taxon>Bacteroidota</taxon>
        <taxon>Sphingobacteriia</taxon>
        <taxon>Sphingobacteriales</taxon>
        <taxon>Sphingobacteriaceae</taxon>
        <taxon>Sphingobacterium</taxon>
    </lineage>
</organism>
<evidence type="ECO:0000256" key="4">
    <source>
        <dbReference type="ARBA" id="ARBA00023136"/>
    </source>
</evidence>
<comment type="caution">
    <text evidence="7">The sequence shown here is derived from an EMBL/GenBank/DDBJ whole genome shotgun (WGS) entry which is preliminary data.</text>
</comment>
<dbReference type="RefSeq" id="WP_380903143.1">
    <property type="nucleotide sequence ID" value="NZ_JBHUEG010000007.1"/>
</dbReference>
<feature type="transmembrane region" description="Helical" evidence="5">
    <location>
        <begin position="222"/>
        <end position="241"/>
    </location>
</feature>
<comment type="subcellular location">
    <subcellularLocation>
        <location evidence="1">Membrane</location>
        <topology evidence="1">Multi-pass membrane protein</topology>
    </subcellularLocation>
</comment>
<proteinExistence type="predicted"/>
<keyword evidence="8" id="KW-1185">Reference proteome</keyword>
<name>A0ABW5KID4_9SPHI</name>
<protein>
    <submittedName>
        <fullName evidence="7">DMT family transporter</fullName>
    </submittedName>
</protein>
<feature type="transmembrane region" description="Helical" evidence="5">
    <location>
        <begin position="133"/>
        <end position="153"/>
    </location>
</feature>
<dbReference type="SUPFAM" id="SSF103481">
    <property type="entry name" value="Multidrug resistance efflux transporter EmrE"/>
    <property type="match status" value="2"/>
</dbReference>
<feature type="domain" description="EamA" evidence="6">
    <location>
        <begin position="1"/>
        <end position="124"/>
    </location>
</feature>
<dbReference type="PANTHER" id="PTHR22911">
    <property type="entry name" value="ACYL-MALONYL CONDENSING ENZYME-RELATED"/>
    <property type="match status" value="1"/>
</dbReference>
<sequence>MLVAGLLFSCMNVCVKWVSHLPTLEVVFFRSSFSLLITYLLLKKKRIPLLGNNKLLLTIRGATGCLGLIGSFYTLQNIPLATAVTLNYLSPFFTALFGIFIARQPLAPKQFIYFGLAIVGVILLKGIDHNITLVDLLIGLLAAIFAGLAYNIIAKLKTSEHPLVIIFYFPLVTLPFVGAYSIFHWIQPAGIDWLFLLLVGIFTQGAQYYMTLAYQRANLSKVASLNYMGVIYAILFGYIFFEESLSIYSFLGIGIILTAVLLNIQVKKNV</sequence>
<keyword evidence="4 5" id="KW-0472">Membrane</keyword>
<feature type="transmembrane region" description="Helical" evidence="5">
    <location>
        <begin position="26"/>
        <end position="42"/>
    </location>
</feature>
<keyword evidence="3 5" id="KW-1133">Transmembrane helix</keyword>
<dbReference type="Gene3D" id="1.10.3730.20">
    <property type="match status" value="2"/>
</dbReference>
<feature type="transmembrane region" description="Helical" evidence="5">
    <location>
        <begin position="111"/>
        <end position="127"/>
    </location>
</feature>